<organism evidence="2">
    <name type="scientific">Caulerpa verticillata</name>
    <dbReference type="NCBI Taxonomy" id="177082"/>
    <lineage>
        <taxon>Eukaryota</taxon>
        <taxon>Viridiplantae</taxon>
        <taxon>Chlorophyta</taxon>
        <taxon>core chlorophytes</taxon>
        <taxon>Ulvophyceae</taxon>
        <taxon>TCBD clade</taxon>
        <taxon>Bryopsidales</taxon>
        <taxon>Halimedineae</taxon>
        <taxon>Caulerpaceae</taxon>
        <taxon>Caulerpa</taxon>
    </lineage>
</organism>
<dbReference type="AlphaFoldDB" id="A0A386B091"/>
<keyword evidence="2" id="KW-0150">Chloroplast</keyword>
<dbReference type="InterPro" id="IPR029464">
    <property type="entry name" value="HSDR_N"/>
</dbReference>
<dbReference type="EMBL" id="MH591106">
    <property type="protein sequence ID" value="AYC65115.1"/>
    <property type="molecule type" value="Genomic_DNA"/>
</dbReference>
<reference evidence="2" key="2">
    <citation type="journal article" date="2019" name="Mol. Phylogenet. Evol.">
        <title>Reassessment of the classification of bryopsidales (chlorophyta) based on chloroplast phylogenomic analyses.</title>
        <authorList>
            <person name="Cremen M.C."/>
            <person name="Leliaert F."/>
            <person name="West J."/>
            <person name="Lam D.W."/>
            <person name="Shimada S."/>
            <person name="Lopez-Bautista J.M."/>
            <person name="Verbruggen H."/>
        </authorList>
    </citation>
    <scope>NUCLEOTIDE SEQUENCE</scope>
</reference>
<name>A0A386B091_9CHLO</name>
<accession>A0A386B091</accession>
<protein>
    <recommendedName>
        <fullName evidence="1">Type I restriction enzyme R protein N-terminal domain-containing protein</fullName>
    </recommendedName>
</protein>
<dbReference type="RefSeq" id="YP_009519134.1">
    <property type="nucleotide sequence ID" value="NC_039523.1"/>
</dbReference>
<evidence type="ECO:0000313" key="2">
    <source>
        <dbReference type="EMBL" id="AYC65115.1"/>
    </source>
</evidence>
<gene>
    <name evidence="2" type="primary">orf174</name>
</gene>
<evidence type="ECO:0000259" key="1">
    <source>
        <dbReference type="Pfam" id="PF13588"/>
    </source>
</evidence>
<dbReference type="GeneID" id="38279038"/>
<dbReference type="Pfam" id="PF13588">
    <property type="entry name" value="HSDR_N_2"/>
    <property type="match status" value="1"/>
</dbReference>
<proteinExistence type="predicted"/>
<feature type="domain" description="Type I restriction enzyme R protein N-terminal" evidence="1">
    <location>
        <begin position="5"/>
        <end position="68"/>
    </location>
</feature>
<keyword evidence="2" id="KW-0934">Plastid</keyword>
<sequence>MILLFQKKEDDVYIIVECKRKNKKDGKSQLEDYLRLSKANLGVLFNGSERLFLRKIEKSGKVLFDEIPNNPKAYQKIKDIGRFKRKHLKPTQNLKTIFKSIRNHLAANTIGVTRDEVLTQQFINLIFCKLYDEKFTHSENNVQFRAGVSKGFPGRNQVFERSENHLLERLNLEF</sequence>
<geneLocation type="chloroplast" evidence="2"/>
<reference evidence="2" key="1">
    <citation type="submission" date="2018-07" db="EMBL/GenBank/DDBJ databases">
        <authorList>
            <person name="Quirk P.G."/>
            <person name="Krulwich T.A."/>
        </authorList>
    </citation>
    <scope>NUCLEOTIDE SEQUENCE</scope>
</reference>